<gene>
    <name evidence="1" type="ORF">H6G97_41850</name>
</gene>
<comment type="caution">
    <text evidence="1">The sequence shown here is derived from an EMBL/GenBank/DDBJ whole genome shotgun (WGS) entry which is preliminary data.</text>
</comment>
<dbReference type="RefSeq" id="WP_190946397.1">
    <property type="nucleotide sequence ID" value="NZ_JACJSI010000297.1"/>
</dbReference>
<protein>
    <submittedName>
        <fullName evidence="1">Uncharacterized protein</fullName>
    </submittedName>
</protein>
<proteinExistence type="predicted"/>
<dbReference type="Proteomes" id="UP000623440">
    <property type="component" value="Unassembled WGS sequence"/>
</dbReference>
<dbReference type="EMBL" id="JACJSI010000297">
    <property type="protein sequence ID" value="MBD2535581.1"/>
    <property type="molecule type" value="Genomic_DNA"/>
</dbReference>
<organism evidence="1 2">
    <name type="scientific">Nostoc flagelliforme FACHB-838</name>
    <dbReference type="NCBI Taxonomy" id="2692904"/>
    <lineage>
        <taxon>Bacteria</taxon>
        <taxon>Bacillati</taxon>
        <taxon>Cyanobacteriota</taxon>
        <taxon>Cyanophyceae</taxon>
        <taxon>Nostocales</taxon>
        <taxon>Nostocaceae</taxon>
        <taxon>Nostoc</taxon>
    </lineage>
</organism>
<evidence type="ECO:0000313" key="1">
    <source>
        <dbReference type="EMBL" id="MBD2535581.1"/>
    </source>
</evidence>
<evidence type="ECO:0000313" key="2">
    <source>
        <dbReference type="Proteomes" id="UP000623440"/>
    </source>
</evidence>
<accession>A0ABR8E1W9</accession>
<reference evidence="1 2" key="1">
    <citation type="journal article" date="2020" name="ISME J.">
        <title>Comparative genomics reveals insights into cyanobacterial evolution and habitat adaptation.</title>
        <authorList>
            <person name="Chen M.Y."/>
            <person name="Teng W.K."/>
            <person name="Zhao L."/>
            <person name="Hu C.X."/>
            <person name="Zhou Y.K."/>
            <person name="Han B.P."/>
            <person name="Song L.R."/>
            <person name="Shu W.S."/>
        </authorList>
    </citation>
    <scope>NUCLEOTIDE SEQUENCE [LARGE SCALE GENOMIC DNA]</scope>
    <source>
        <strain evidence="1 2">FACHB-838</strain>
    </source>
</reference>
<keyword evidence="2" id="KW-1185">Reference proteome</keyword>
<sequence>MAEAFAPQALQERITLSELGKQWINDPLMNQDVWSLLELGYSQEECRINARFQ</sequence>
<name>A0ABR8E1W9_9NOSO</name>